<name>A0A3D8TT93_9LIST</name>
<proteinExistence type="predicted"/>
<keyword evidence="2" id="KW-1185">Reference proteome</keyword>
<organism evidence="1 2">
    <name type="scientific">Listeria kieliensis</name>
    <dbReference type="NCBI Taxonomy" id="1621700"/>
    <lineage>
        <taxon>Bacteria</taxon>
        <taxon>Bacillati</taxon>
        <taxon>Bacillota</taxon>
        <taxon>Bacilli</taxon>
        <taxon>Bacillales</taxon>
        <taxon>Listeriaceae</taxon>
        <taxon>Listeria</taxon>
    </lineage>
</organism>
<sequence length="124" mass="14611">MYSIEEGTPIYYKDYRHVKIYLSRFHTEKAINRYLTQEGLYFETVARSILDKELTVLDKPVFVLVLEDTEQNKLTISYDMERVSKENLETFMQLSIGETVQLKDVTQEVSQNISSYARVLVNEK</sequence>
<protein>
    <submittedName>
        <fullName evidence="1">Uncharacterized protein</fullName>
    </submittedName>
</protein>
<evidence type="ECO:0000313" key="2">
    <source>
        <dbReference type="Proteomes" id="UP000257055"/>
    </source>
</evidence>
<comment type="caution">
    <text evidence="1">The sequence shown here is derived from an EMBL/GenBank/DDBJ whole genome shotgun (WGS) entry which is preliminary data.</text>
</comment>
<dbReference type="EMBL" id="LARY01000001">
    <property type="protein sequence ID" value="RDX02095.1"/>
    <property type="molecule type" value="Genomic_DNA"/>
</dbReference>
<gene>
    <name evidence="1" type="ORF">UR08_00730</name>
</gene>
<dbReference type="Proteomes" id="UP000257055">
    <property type="component" value="Unassembled WGS sequence"/>
</dbReference>
<evidence type="ECO:0000313" key="1">
    <source>
        <dbReference type="EMBL" id="RDX02095.1"/>
    </source>
</evidence>
<dbReference type="RefSeq" id="WP_115751764.1">
    <property type="nucleotide sequence ID" value="NZ_LARY01000001.1"/>
</dbReference>
<reference evidence="2" key="1">
    <citation type="submission" date="2015-04" db="EMBL/GenBank/DDBJ databases">
        <authorList>
            <person name="Schardt J."/>
            <person name="Mueller-Herbst S."/>
            <person name="Scherer S."/>
            <person name="Huptas C."/>
        </authorList>
    </citation>
    <scope>NUCLEOTIDE SEQUENCE [LARGE SCALE GENOMIC DNA]</scope>
    <source>
        <strain evidence="2">Kiel-L1</strain>
    </source>
</reference>
<dbReference type="AlphaFoldDB" id="A0A3D8TT93"/>
<accession>A0A3D8TT93</accession>